<dbReference type="PANTHER" id="PTHR37165">
    <property type="entry name" value="PEPTIDASE U56 FAMILY"/>
    <property type="match status" value="1"/>
</dbReference>
<name>A0A412G6Y7_9FIRM</name>
<sequence length="269" mass="29459">MDVLGRESAPINAALWNQIDEAVIETARKLLTGRRFLSLAGPLGAGAQSVIVDSSAMTEELEAGLGQIRGRRFQPLIQLFEDFTLLWRDLESVESGASLDRSRILEAARKLARREDELIFFGNPAAGVTGLANTEGAVHCVRGDWSQSENAFADIAKGLNELESRGYVSGVTLVLSPDRMLDLQRIQPGTGMLEVDRIARLIDGPVLKSPVLKQNHALLIAAEPENVDLALGMDLSTGYLETKDFNHVFRILETLALRIKRPDAIVVFD</sequence>
<dbReference type="Gene3D" id="3.30.2400.30">
    <property type="match status" value="1"/>
</dbReference>
<evidence type="ECO:0000313" key="6">
    <source>
        <dbReference type="Proteomes" id="UP000284178"/>
    </source>
</evidence>
<dbReference type="Gene3D" id="3.30.2320.10">
    <property type="entry name" value="hypothetical protein PF0899 domain"/>
    <property type="match status" value="1"/>
</dbReference>
<evidence type="ECO:0000313" key="5">
    <source>
        <dbReference type="EMBL" id="RGR77067.1"/>
    </source>
</evidence>
<comment type="subcellular location">
    <subcellularLocation>
        <location evidence="1">Encapsulin nanocompartment</location>
    </subcellularLocation>
</comment>
<dbReference type="SUPFAM" id="SSF56563">
    <property type="entry name" value="Major capsid protein gp5"/>
    <property type="match status" value="1"/>
</dbReference>
<gene>
    <name evidence="5" type="ORF">DWY25_01880</name>
</gene>
<protein>
    <recommendedName>
        <fullName evidence="4">Type 1 encapsulin shell protein</fullName>
    </recommendedName>
</protein>
<dbReference type="PIRSF" id="PIRSF019254">
    <property type="entry name" value="CFP29"/>
    <property type="match status" value="1"/>
</dbReference>
<organism evidence="5 6">
    <name type="scientific">Holdemania filiformis</name>
    <dbReference type="NCBI Taxonomy" id="61171"/>
    <lineage>
        <taxon>Bacteria</taxon>
        <taxon>Bacillati</taxon>
        <taxon>Bacillota</taxon>
        <taxon>Erysipelotrichia</taxon>
        <taxon>Erysipelotrichales</taxon>
        <taxon>Erysipelotrichaceae</taxon>
        <taxon>Holdemania</taxon>
    </lineage>
</organism>
<keyword evidence="3" id="KW-1284">Encapsulin nanocompartment</keyword>
<evidence type="ECO:0000256" key="3">
    <source>
        <dbReference type="ARBA" id="ARBA00033787"/>
    </source>
</evidence>
<evidence type="ECO:0000256" key="2">
    <source>
        <dbReference type="ARBA" id="ARBA00033743"/>
    </source>
</evidence>
<keyword evidence="6" id="KW-1185">Reference proteome</keyword>
<reference evidence="5 6" key="1">
    <citation type="submission" date="2018-08" db="EMBL/GenBank/DDBJ databases">
        <title>A genome reference for cultivated species of the human gut microbiota.</title>
        <authorList>
            <person name="Zou Y."/>
            <person name="Xue W."/>
            <person name="Luo G."/>
        </authorList>
    </citation>
    <scope>NUCLEOTIDE SEQUENCE [LARGE SCALE GENOMIC DNA]</scope>
    <source>
        <strain evidence="5 6">AF24-29</strain>
    </source>
</reference>
<dbReference type="EMBL" id="QRUP01000001">
    <property type="protein sequence ID" value="RGR77067.1"/>
    <property type="molecule type" value="Genomic_DNA"/>
</dbReference>
<dbReference type="InterPro" id="IPR051429">
    <property type="entry name" value="Encapsulin_nc"/>
</dbReference>
<comment type="similarity">
    <text evidence="2">Belongs to the encapsulin family. Family 1 subfamily.</text>
</comment>
<dbReference type="PANTHER" id="PTHR37165:SF1">
    <property type="entry name" value="TYPE 1 ENCAPSULIN SHELL PROTEIN"/>
    <property type="match status" value="1"/>
</dbReference>
<proteinExistence type="inferred from homology"/>
<dbReference type="GO" id="GO:0140737">
    <property type="term" value="C:encapsulin nanocompartment"/>
    <property type="evidence" value="ECO:0007669"/>
    <property type="project" value="UniProtKB-SubCell"/>
</dbReference>
<accession>A0A412G6Y7</accession>
<dbReference type="AlphaFoldDB" id="A0A412G6Y7"/>
<dbReference type="InterPro" id="IPR007544">
    <property type="entry name" value="ENCAP"/>
</dbReference>
<evidence type="ECO:0000256" key="1">
    <source>
        <dbReference type="ARBA" id="ARBA00033738"/>
    </source>
</evidence>
<dbReference type="GeneID" id="83014157"/>
<dbReference type="Proteomes" id="UP000284178">
    <property type="component" value="Unassembled WGS sequence"/>
</dbReference>
<comment type="caution">
    <text evidence="5">The sequence shown here is derived from an EMBL/GenBank/DDBJ whole genome shotgun (WGS) entry which is preliminary data.</text>
</comment>
<dbReference type="Pfam" id="PF04454">
    <property type="entry name" value="Linocin_M18"/>
    <property type="match status" value="1"/>
</dbReference>
<dbReference type="NCBIfam" id="NF041155">
    <property type="entry name" value="encap_f1"/>
    <property type="match status" value="1"/>
</dbReference>
<evidence type="ECO:0000256" key="4">
    <source>
        <dbReference type="ARBA" id="ARBA00050023"/>
    </source>
</evidence>
<dbReference type="RefSeq" id="WP_117892948.1">
    <property type="nucleotide sequence ID" value="NZ_CABJCV010000001.1"/>
</dbReference>